<dbReference type="InterPro" id="IPR035901">
    <property type="entry name" value="GIY-YIG_endonuc_sf"/>
</dbReference>
<gene>
    <name evidence="1" type="ORF">HUE56_09125</name>
</gene>
<reference evidence="1 2" key="1">
    <citation type="submission" date="2020-06" db="EMBL/GenBank/DDBJ databases">
        <title>Complete genome of Azosprillum oryzae KACC14407.</title>
        <authorList>
            <person name="Kim M."/>
            <person name="Park Y.-J."/>
            <person name="Shin J.-H."/>
        </authorList>
    </citation>
    <scope>NUCLEOTIDE SEQUENCE [LARGE SCALE GENOMIC DNA]</scope>
    <source>
        <strain evidence="1 2">KACC 14407</strain>
    </source>
</reference>
<evidence type="ECO:0000313" key="1">
    <source>
        <dbReference type="EMBL" id="QKS50711.1"/>
    </source>
</evidence>
<dbReference type="AlphaFoldDB" id="A0A6N1AGA3"/>
<dbReference type="RefSeq" id="WP_149201627.1">
    <property type="nucleotide sequence ID" value="NZ_BSOV01000020.1"/>
</dbReference>
<dbReference type="CDD" id="cd10451">
    <property type="entry name" value="GIY-YIG_LuxR_like"/>
    <property type="match status" value="1"/>
</dbReference>
<proteinExistence type="predicted"/>
<dbReference type="Proteomes" id="UP000509702">
    <property type="component" value="Chromosome"/>
</dbReference>
<dbReference type="KEGG" id="aoz:HUE56_09125"/>
<dbReference type="Gene3D" id="3.40.1440.10">
    <property type="entry name" value="GIY-YIG endonuclease"/>
    <property type="match status" value="1"/>
</dbReference>
<protein>
    <submittedName>
        <fullName evidence="1">GIY-YIG nuclease family protein</fullName>
    </submittedName>
</protein>
<sequence>MMHAVRLDVVGKEDRKAAVAAYKERKSVAGVFAVRCGAASTAWVGGAPDLDKIQNRLWFQLKMGGCPHRSLQAAWNVHGAESLAFEIVERLEDEDLAFARTAALKARVAHWVASMGAEAI</sequence>
<name>A0A6N1AGA3_9PROT</name>
<evidence type="ECO:0000313" key="2">
    <source>
        <dbReference type="Proteomes" id="UP000509702"/>
    </source>
</evidence>
<dbReference type="EMBL" id="CP054619">
    <property type="protein sequence ID" value="QKS50711.1"/>
    <property type="molecule type" value="Genomic_DNA"/>
</dbReference>
<keyword evidence="2" id="KW-1185">Reference proteome</keyword>
<dbReference type="OrthoDB" id="7270972at2"/>
<accession>A0A6N1AGA3</accession>
<organism evidence="1 2">
    <name type="scientific">Azospirillum oryzae</name>
    <dbReference type="NCBI Taxonomy" id="286727"/>
    <lineage>
        <taxon>Bacteria</taxon>
        <taxon>Pseudomonadati</taxon>
        <taxon>Pseudomonadota</taxon>
        <taxon>Alphaproteobacteria</taxon>
        <taxon>Rhodospirillales</taxon>
        <taxon>Azospirillaceae</taxon>
        <taxon>Azospirillum</taxon>
    </lineage>
</organism>